<keyword evidence="1" id="KW-0732">Signal</keyword>
<sequence length="133" mass="13854">MARLLSRIGRSAGVAALACAAALGAGTAAAQAEESAETWQVSYGSASASGTHYTENRQIVVEGELRNTGDGCYTLEYIYVYDFSGHSGTLSTVCGPGSDEFTTPVGYDSIMSSVRVYLCKGTGETNDCESVLL</sequence>
<reference evidence="2 3" key="1">
    <citation type="submission" date="2011-11" db="EMBL/GenBank/DDBJ databases">
        <title>The Noncontiguous Finished sequence of Saccharomonospora cyanea NA-134.</title>
        <authorList>
            <consortium name="US DOE Joint Genome Institute"/>
            <person name="Lucas S."/>
            <person name="Han J."/>
            <person name="Lapidus A."/>
            <person name="Cheng J.-F."/>
            <person name="Goodwin L."/>
            <person name="Pitluck S."/>
            <person name="Peters L."/>
            <person name="Ovchinnikova G."/>
            <person name="Lu M."/>
            <person name="Detter J.C."/>
            <person name="Han C."/>
            <person name="Tapia R."/>
            <person name="Land M."/>
            <person name="Hauser L."/>
            <person name="Kyrpides N."/>
            <person name="Ivanova N."/>
            <person name="Pagani I."/>
            <person name="Brambilla E.-M."/>
            <person name="Klenk H.-P."/>
            <person name="Woyke T."/>
        </authorList>
    </citation>
    <scope>NUCLEOTIDE SEQUENCE [LARGE SCALE GENOMIC DNA]</scope>
    <source>
        <strain evidence="2 3">NA-134</strain>
    </source>
</reference>
<protein>
    <recommendedName>
        <fullName evidence="4">Secreted protein</fullName>
    </recommendedName>
</protein>
<organism evidence="2 3">
    <name type="scientific">Saccharomonospora cyanea NA-134</name>
    <dbReference type="NCBI Taxonomy" id="882082"/>
    <lineage>
        <taxon>Bacteria</taxon>
        <taxon>Bacillati</taxon>
        <taxon>Actinomycetota</taxon>
        <taxon>Actinomycetes</taxon>
        <taxon>Pseudonocardiales</taxon>
        <taxon>Pseudonocardiaceae</taxon>
        <taxon>Saccharomonospora</taxon>
    </lineage>
</organism>
<feature type="chain" id="PRO_5039711086" description="Secreted protein" evidence="1">
    <location>
        <begin position="33"/>
        <end position="133"/>
    </location>
</feature>
<evidence type="ECO:0000313" key="3">
    <source>
        <dbReference type="Proteomes" id="UP000002791"/>
    </source>
</evidence>
<dbReference type="RefSeq" id="WP_005455426.1">
    <property type="nucleotide sequence ID" value="NZ_CM001440.1"/>
</dbReference>
<evidence type="ECO:0008006" key="4">
    <source>
        <dbReference type="Google" id="ProtNLM"/>
    </source>
</evidence>
<evidence type="ECO:0000256" key="1">
    <source>
        <dbReference type="SAM" id="SignalP"/>
    </source>
</evidence>
<proteinExistence type="predicted"/>
<dbReference type="AlphaFoldDB" id="H5XI27"/>
<dbReference type="Proteomes" id="UP000002791">
    <property type="component" value="Chromosome"/>
</dbReference>
<evidence type="ECO:0000313" key="2">
    <source>
        <dbReference type="EMBL" id="EHR60657.1"/>
    </source>
</evidence>
<gene>
    <name evidence="2" type="ORF">SaccyDRAFT_1759</name>
</gene>
<dbReference type="EMBL" id="CM001440">
    <property type="protein sequence ID" value="EHR60657.1"/>
    <property type="molecule type" value="Genomic_DNA"/>
</dbReference>
<name>H5XI27_9PSEU</name>
<accession>H5XI27</accession>
<dbReference type="OrthoDB" id="3690785at2"/>
<feature type="signal peptide" evidence="1">
    <location>
        <begin position="1"/>
        <end position="32"/>
    </location>
</feature>
<dbReference type="HOGENOM" id="CLU_1905212_0_0_11"/>
<keyword evidence="3" id="KW-1185">Reference proteome</keyword>